<organism evidence="1 2">
    <name type="scientific">Niabella drilacis (strain DSM 25811 / CCM 8410 / CCUG 62505 / LMG 26954 / E90)</name>
    <dbReference type="NCBI Taxonomy" id="1285928"/>
    <lineage>
        <taxon>Bacteria</taxon>
        <taxon>Pseudomonadati</taxon>
        <taxon>Bacteroidota</taxon>
        <taxon>Chitinophagia</taxon>
        <taxon>Chitinophagales</taxon>
        <taxon>Chitinophagaceae</taxon>
        <taxon>Niabella</taxon>
    </lineage>
</organism>
<dbReference type="InterPro" id="IPR045944">
    <property type="entry name" value="DUF6364"/>
</dbReference>
<sequence length="181" mass="20514">MFDRSPDHRINTILKYSDICVYSLPICTLPMKAALNLRFDKDTIEAAKEYAKRRYISLSQIVESYLKKLLCKSGRKEPAPDRWTGIPGRHKGLSDDALTNIPGGSTITRNIYSDALVIPDPVIQRQSYMQAMQFFHLVESAIIKYDTSTATFLTLAFFCEKGKCPFNFSGSPVRPSFVPDY</sequence>
<dbReference type="Pfam" id="PF19891">
    <property type="entry name" value="DUF6364"/>
    <property type="match status" value="1"/>
</dbReference>
<proteinExistence type="predicted"/>
<keyword evidence="2" id="KW-1185">Reference proteome</keyword>
<gene>
    <name evidence="1" type="ORF">SAMN04487894_11760</name>
</gene>
<dbReference type="EMBL" id="FMZO01000017">
    <property type="protein sequence ID" value="SDD97747.1"/>
    <property type="molecule type" value="Genomic_DNA"/>
</dbReference>
<evidence type="ECO:0000313" key="1">
    <source>
        <dbReference type="EMBL" id="SDD97747.1"/>
    </source>
</evidence>
<name>A0A1G6Z700_NIADE</name>
<evidence type="ECO:0000313" key="2">
    <source>
        <dbReference type="Proteomes" id="UP000198757"/>
    </source>
</evidence>
<accession>A0A1G6Z700</accession>
<protein>
    <submittedName>
        <fullName evidence="1">Uncharacterized protein</fullName>
    </submittedName>
</protein>
<dbReference type="Proteomes" id="UP000198757">
    <property type="component" value="Unassembled WGS sequence"/>
</dbReference>
<reference evidence="2" key="1">
    <citation type="submission" date="2016-10" db="EMBL/GenBank/DDBJ databases">
        <authorList>
            <person name="Varghese N."/>
            <person name="Submissions S."/>
        </authorList>
    </citation>
    <scope>NUCLEOTIDE SEQUENCE [LARGE SCALE GENOMIC DNA]</scope>
    <source>
        <strain evidence="2">DSM 25811 / CCM 8410 / LMG 26954 / E90</strain>
    </source>
</reference>
<dbReference type="AlphaFoldDB" id="A0A1G6Z700"/>